<dbReference type="Proteomes" id="UP001198893">
    <property type="component" value="Unassembled WGS sequence"/>
</dbReference>
<feature type="transmembrane region" description="Helical" evidence="2">
    <location>
        <begin position="171"/>
        <end position="196"/>
    </location>
</feature>
<evidence type="ECO:0000313" key="4">
    <source>
        <dbReference type="Proteomes" id="UP001198893"/>
    </source>
</evidence>
<feature type="compositionally biased region" description="Low complexity" evidence="1">
    <location>
        <begin position="77"/>
        <end position="88"/>
    </location>
</feature>
<keyword evidence="2" id="KW-0472">Membrane</keyword>
<keyword evidence="2" id="KW-0812">Transmembrane</keyword>
<dbReference type="EMBL" id="JAJEQW010000001">
    <property type="protein sequence ID" value="MCC2240942.1"/>
    <property type="molecule type" value="Genomic_DNA"/>
</dbReference>
<name>A0AAW4WEP9_9FIRM</name>
<sequence length="495" mass="53872">MYNLNGENVNDNPNGFSGNEPAGTPNPDNNAQMNYGQPAPEQQTYNQPENGPQTYDAPNANQQQAFNQTDYNPNSFNQNAYNQSAYNQPDYGQQAFNNGNTYNGNSYNAAPSYNLNGDAPKKSCVFGVLGLILGIAALPFGWFVPIIGIILGIAAIILSILGMGKNRDLRGAAIAGLIISILATIFSIGVIVYAVINVSKTLRNAGKELFDNSGITSDLDDFDFDSDSDDSDDYDDSDYSYGDDKEVPLDNVVLYSANDVTITATSIVYSYYDDSVIPEIKVTVENNTSNDLGISVDYCAINGVTMYGYISGDIAAGKKSNEELSISTDDFTLTGFDSIDNIKLQVSFYDSDTYDTLIDDGVVQDINLSDSYTPFSISSVPGAVALDSSNGINAYYVGTTTGWDDTLVFVFYIENTTDKTCVAESDDFSINDFMQDDYGYGYLLPGTGTFMSIEANDDITSIDDVTNASIKFEVRDYDSYETFYSSDELTFISNN</sequence>
<feature type="compositionally biased region" description="Acidic residues" evidence="1">
    <location>
        <begin position="223"/>
        <end position="238"/>
    </location>
</feature>
<comment type="caution">
    <text evidence="3">The sequence shown here is derived from an EMBL/GenBank/DDBJ whole genome shotgun (WGS) entry which is preliminary data.</text>
</comment>
<proteinExistence type="predicted"/>
<dbReference type="RefSeq" id="WP_227709462.1">
    <property type="nucleotide sequence ID" value="NZ_JAJEQW010000001.1"/>
</dbReference>
<accession>A0AAW4WEP9</accession>
<feature type="compositionally biased region" description="Low complexity" evidence="1">
    <location>
        <begin position="57"/>
        <end position="68"/>
    </location>
</feature>
<feature type="transmembrane region" description="Helical" evidence="2">
    <location>
        <begin position="146"/>
        <end position="164"/>
    </location>
</feature>
<organism evidence="3 4">
    <name type="scientific">Roseburia amylophila</name>
    <dbReference type="NCBI Taxonomy" id="2981794"/>
    <lineage>
        <taxon>Bacteria</taxon>
        <taxon>Bacillati</taxon>
        <taxon>Bacillota</taxon>
        <taxon>Clostridia</taxon>
        <taxon>Lachnospirales</taxon>
        <taxon>Lachnospiraceae</taxon>
        <taxon>Roseburia</taxon>
    </lineage>
</organism>
<reference evidence="3" key="1">
    <citation type="submission" date="2021-10" db="EMBL/GenBank/DDBJ databases">
        <title>Anaerobic single-cell dispensing facilitates the cultivation of human gut bacteria.</title>
        <authorList>
            <person name="Afrizal A."/>
        </authorList>
    </citation>
    <scope>NUCLEOTIDE SEQUENCE</scope>
    <source>
        <strain evidence="3">CLA-AA-H204</strain>
    </source>
</reference>
<feature type="compositionally biased region" description="Polar residues" evidence="1">
    <location>
        <begin position="1"/>
        <end position="17"/>
    </location>
</feature>
<gene>
    <name evidence="3" type="ORF">LKD47_01320</name>
</gene>
<evidence type="ECO:0008006" key="5">
    <source>
        <dbReference type="Google" id="ProtNLM"/>
    </source>
</evidence>
<feature type="compositionally biased region" description="Polar residues" evidence="1">
    <location>
        <begin position="26"/>
        <end position="53"/>
    </location>
</feature>
<evidence type="ECO:0000313" key="3">
    <source>
        <dbReference type="EMBL" id="MCC2240942.1"/>
    </source>
</evidence>
<keyword evidence="2" id="KW-1133">Transmembrane helix</keyword>
<dbReference type="AlphaFoldDB" id="A0AAW4WEP9"/>
<evidence type="ECO:0000256" key="1">
    <source>
        <dbReference type="SAM" id="MobiDB-lite"/>
    </source>
</evidence>
<feature type="region of interest" description="Disordered" evidence="1">
    <location>
        <begin position="1"/>
        <end position="98"/>
    </location>
</feature>
<protein>
    <recommendedName>
        <fullName evidence="5">DUF4190 domain-containing protein</fullName>
    </recommendedName>
</protein>
<feature type="region of interest" description="Disordered" evidence="1">
    <location>
        <begin position="223"/>
        <end position="243"/>
    </location>
</feature>
<evidence type="ECO:0000256" key="2">
    <source>
        <dbReference type="SAM" id="Phobius"/>
    </source>
</evidence>